<dbReference type="InterPro" id="IPR024317">
    <property type="entry name" value="Dynein_heavy_chain_D4_dom"/>
</dbReference>
<dbReference type="InterPro" id="IPR043157">
    <property type="entry name" value="Dynein_AAA1S"/>
</dbReference>
<dbReference type="InterPro" id="IPR026983">
    <property type="entry name" value="DHC"/>
</dbReference>
<comment type="similarity">
    <text evidence="2">Belongs to the dynein heavy chain family.</text>
</comment>
<dbReference type="FunFam" id="3.40.50.300:FF:002141">
    <property type="entry name" value="Dynein heavy chain"/>
    <property type="match status" value="1"/>
</dbReference>
<dbReference type="FunFam" id="1.10.8.1220:FF:000001">
    <property type="entry name" value="Dynein axonemal heavy chain 5"/>
    <property type="match status" value="1"/>
</dbReference>
<dbReference type="Gene3D" id="3.40.50.300">
    <property type="entry name" value="P-loop containing nucleotide triphosphate hydrolases"/>
    <property type="match status" value="5"/>
</dbReference>
<keyword evidence="6" id="KW-0547">Nucleotide-binding</keyword>
<feature type="region of interest" description="Disordered" evidence="15">
    <location>
        <begin position="1"/>
        <end position="22"/>
    </location>
</feature>
<feature type="compositionally biased region" description="Basic residues" evidence="15">
    <location>
        <begin position="1"/>
        <end position="20"/>
    </location>
</feature>
<feature type="region of interest" description="Disordered" evidence="15">
    <location>
        <begin position="105"/>
        <end position="140"/>
    </location>
</feature>
<dbReference type="PANTHER" id="PTHR22878">
    <property type="entry name" value="DYNEIN HEAVY CHAIN 6, AXONEMAL-LIKE-RELATED"/>
    <property type="match status" value="1"/>
</dbReference>
<evidence type="ECO:0000256" key="9">
    <source>
        <dbReference type="ARBA" id="ARBA00023054"/>
    </source>
</evidence>
<dbReference type="Pfam" id="PF12780">
    <property type="entry name" value="AAA_8"/>
    <property type="match status" value="1"/>
</dbReference>
<dbReference type="GO" id="GO:0005874">
    <property type="term" value="C:microtubule"/>
    <property type="evidence" value="ECO:0007669"/>
    <property type="project" value="UniProtKB-KW"/>
</dbReference>
<dbReference type="InterPro" id="IPR013602">
    <property type="entry name" value="Dynein_heavy_linker"/>
</dbReference>
<dbReference type="Gene3D" id="1.10.472.130">
    <property type="match status" value="1"/>
</dbReference>
<dbReference type="InterPro" id="IPR004273">
    <property type="entry name" value="Dynein_heavy_D6_P-loop"/>
</dbReference>
<dbReference type="InterPro" id="IPR041466">
    <property type="entry name" value="Dynein_AAA5_ext"/>
</dbReference>
<dbReference type="Gene3D" id="1.10.8.720">
    <property type="entry name" value="Region D6 of dynein motor"/>
    <property type="match status" value="1"/>
</dbReference>
<protein>
    <recommendedName>
        <fullName evidence="16">AAA+ ATPase domain-containing protein</fullName>
    </recommendedName>
</protein>
<dbReference type="InterPro" id="IPR003593">
    <property type="entry name" value="AAA+_ATPase"/>
</dbReference>
<dbReference type="InterPro" id="IPR043160">
    <property type="entry name" value="Dynein_C_barrel"/>
</dbReference>
<dbReference type="Gene3D" id="1.20.1270.280">
    <property type="match status" value="1"/>
</dbReference>
<sequence>MTEPPKKKHSNRPKSSRYQRHSAAVSNYLKFQEVQQKHEALEKITSGGSGPVIPRPGEFAVFSRTLQENPSREMLLSEFMQTGLLSSSTTLVSQRSMPNIMTYRPTFSRDSARPMPTNRGLFSRDSAKTSPIRDEQNEETQGELILTTQLRNITKPQIPHLLTSSSLAMLSDEAPPRPDSRYSSLFSSSRPTTAGIIRKSGIAPIQDWTAARNREPRKAPKPDYIVRKSKTRGLISSRPSTAQSPSKIKQLSPTNLLNETKKFDEKIEKKDFSNVPRKRDPNEENPGFTVTAPLNVFIAGAIEEIGRTENTKFLPLEMYDPESELGPGEEFIKSVKQRYGKAKAYSKWFYPDGSYEWKECEILRYNNDIDRYVVLWPNGSEKNVSRINLRLLHETEAHFEERLKIAGKFRDLAEIIMKYTNIITGMTSPTVSMPLRMVEAVINRLKPKFNSSLLNYYRVPMEFRRYPAHIHHDPRNHLWKSEITHLIEETMQYKKIGLGSIDEYKDRYYDHLAPIVLTTKIMKNPFQLNPPQIVSLINEVEENFMYAQHKMEFEADLPYNKEKQDLFCEILPPEKFIPYSEKNYDTNRIGVIEKLGFDFWERVQYISENLHQAFPDTLNILVKQNQQIIEFKNLMLFNTFYMVPYKLEKMVRMHKVETLNTIRELRNIMFDTQFGIQDIINKANEERIGRNNAKIMARAYENQSIDLEHQLAPEIIVRLRKLLCLCNLGFEREMRICLERSLLNLRDQLHEIKDMLFTSMNIGIPCERIPSKEMLKIFTNEEWDKKNRKRPYFKCVLMTKKTENDGNFIIDPSLEDIQEAIDDIIYSATKEIQAVPSIETSELGAARDPNLIRVVEDNDEFVFNVTNEIKILVDELWTVPYSLLQMLKPFEFLIGLSVKGLKQKFEQKFKIEAIDYEINRCKEASESLELIFGKKERLYCGLFVIKIDQVQKQLKNKIKKILTELETLMLTKAKDHVAKVEEQEKEIIEIIAHEPANLEELNDMKNFIATHLGERLEYVSNILGQLFGITETLEDYGIRIDDDLYYRTWEAFGLAKRTMKYKKTCERTIRLKERDFAVQLTESQYAIIKEIEDIRDLLFDLKKEKDIEKFEEVSNAFGSLRDRIDKAIEFGKVINVREGIVGIRSTDFKVLDSVKLEFTPSCKLWFYIRDFFEHLPIWMKGHLGELDRESINAEIELYLTELTRMQRNTFKDQPAGLKLTTSLLEEVNKFAPYVPIIKDLRNPGLRDRHWELLQKKTGLSLTKHLNISMETLIEQGIMEYQDDIEDISERATRELALENAKIKMEKEWDDMKFRLVPYKDTKIFIIENNQPIWDLIDDNLVKTISMCNSPYIEFMAKEMHAWKNGLVKLQDILDEWEKMQGYWIYLAPIFMNPDISNELPEQAGKFGHINFMWETMMNQVNYSPLVLEVTFSNPKLHEQLKYSNSTLDIIMKSLNDYLNIKRKAFGRFYFLANEELLAILSNARELDIVQKYIGKCFEGINTLVFNDENDIIGMKSIEGEEVMFLDKISVFENKEEKKFKYVEEWMNEIEKMMKKTLRKLMVNCAADKGNKGYLQWIQSWPSQLIHALNMVFWTNNCEDAIKNGYESLKKLLSEESDRLIDIVEIVRQDLSDETRITISALVVLDVHNKDVIESLYNNKVKDISDFEWLQHLRYYLQSDTVSVKMIDTEREYGYEYLGNQGRLVMTPLTDRCYRTLMGAIRLNLGGAPEGPAGTGKTETTKDLAKSLAKKCVVFNCSDKLDHISMAKFFIGLCHCGAWACFDEFNRIEQEVLSVIAEQIMMIQVGLMKNMPKFRFEDDWIKLDNSCAIFITMNPGYAGRSELPDNLKALFRPVAMMIPDYSMIAEIYLYSYGFKDARRLAVKFITSLRLASEQLSSQKHYDYGMRAVSTIIKRAGALKRDRPEEDEDQIVLQAIQDSNVPKFLIEDVPLFLGITSDLFPQIELEEAENSEMNSLIYDVLEELGLVWKKEFVTKVLQLYDIIQIRHGMMLVGNAMSGKSSIIKVLEKVLSMKNAFDDPKANKVQIVWINPKSVTLEQLYGDANPYNREWVYGILSHYLLHFVESQTNNLKWLIMDGPVDAIWIENMNTVLDDNKKLCLSSGEIIKLTPMISMLFEVENLDHASPATVSRCGMIYVDQDDVLGWKVIFEKWLKSLPIAYRAPAYISLIREIVGYFVEPCLNFVMNNKSFPKVLGVSKLWLVSSLLKVFEALLLKSSKSKAKLNDDITEYNRKQTAQGSIVRKQVSRLSSVVDQGRTPLRKLTQRYTKKENLLTSEFVLNAKDIGKAQKSEVLCFFLFALTWSLGCISNENGRSQFSEFLSDLYSRSLGRKGAEGLDASKELDEIYHKNNAFSMYYNYEKKLWSTWHEMVLKAPKEKVHELSSLIVPTEDTAAYLYLLNKLVPRGNHVLITGATGTGKSVIAKKFIYELDPQKNINVMSTLSAQSSCNQVQDIIESKIIKRKKGYYGPELGKHCIVMIDDLNMPAKEQYGAQPAIEILRQAIDRCEWFDRETCDLKILEDMIYLGAMGHPGGGRNRISSRMTRHFCLLDFTEFNKESLENIFTSYLHLGFQEHSQFVKSAIISIASATIDIYHKVLTALPPTPAKSHYTFNLRDITNICLCITSVPSVKIPIIEVLYRLWIHECLRVFSDRLINDKDKNIFIGKLKETFQHWMHEDYDNITGGHEPIFCNFIEEPVYQEVSTIDAARKRLEVVLYEYSIKHKGNAELIMFDYAVYHIIRISRIISLPSGHALLIGIGGSGRVSLCKLAAFIQEYNVFQIQMSKYYDIGEWKEDLKNLFNSAGQENQKQVFLVKDTDLNKNIYFENINNILNSGEVPNLYTPDEKDFIAEQMREKRGNSIKTSIERWEEFVKNCRKNLHIVLSMSDTGENLRQKLRQFPSFVNCCTIDWFNVWPEEALVTVAKQYVRESGILTGTDAEEVMDKTCVYIHQSVLEFSETYYIETMRRNHATPANFLHLLMNIKGLYEYKKKTTMALREKYTIGVQKLDDTQEIVEQLKKELIELKPVLIESARETDEIMKNIQRQNAEADKTRSLVAAEQQESAVQAEIAEKMKQECEEKLSLALPELDAAKRALKTLKKQEINEVRKMLNPPVAVKLVVEAVVIINQEKPIKIPDPNDKSKFIYDFFEAGKKMMNNPKFIQLLKKFNKDSLTQEVIDRLQPYISNPKFEPSTVKNASNAAEGLCKWVMAMVNYFNVSKDIKPKQEALNKANDTMAEKFKILQEKEQLLKGVEEQIRNLKLQFEEKDAKKQQLISDIEKCELKMARAVKLIEKLGGERKRWSQRITELTENMKNLLGDIVLSAGVVSYLGNFIGSYRDQIVQKQWIPYISSLKSVTCSEDFSLKDVVGDPLLIQNWILYGLPNDKISIENALIIERSKHWPLIIDPQGQAVKFLKKKAQEERDQLVVTKPFFEEFMTTLENALFVGATLILENVDEKIDPILDPILSKNFYEENGVNLVKIGDTQKQCDPRFKFYMATRLVNPHYGPEIASRVTILNFTITQEGLIEQLLSLVCMKELPKESKDRNFLVIQNASFMKKLQEIEDQILKMLQSAGDTILDDENLINQLTVSKDTAEEIEKKLQTSRTNEQRILEFQSNYRPVADLSSVLYFCVSDMVNIDPMYFFSLEWFSSLFVRSIGKAQASKNIQTRIQNLISTFRQELFLSICMSLSEKDKFLFSFLMAIRLLQHDGLLDSNEFRFLLTGLSGFTSEDETRQHPINQFKEAFEDKVWDEICELSYLSAFSQIKENIQNNIEEWKKFSLSTREFTKIPEFDEFVQDLPDPYSQETYSDIEKLLLYRVIRPENVTQAIYAFIKKYLGEFYLKPPLLSLENALSESEPLTPLIFILTSGNDPQSILKRFASENNMNLTSLSLGKAQGEKAVRIIRESISSGSWVLLQNCHLALSWMPDLDGLLERLITDREKKMVTINPDFRLWLTCKSNEKFPITILQQGVKITHEPPKGLKNNLISIYQRINMSKEDKLLYESSKKPEEWHKLFFGLAFFHCLIRERKKFGALGWNVQYEFNDSDLNISMRQLKLMIDNYTTIPYKALNYLAGECNYGGRVTDDWDRRTLKCLLSDYYRDDMLYDHHRFSESPIYYAPPNSNDIEQYIYFVEEFPYEESPQVFGLHENAKITYDRKETYDLFHRLLMLQPRAHVVSRENEKNEINALTGEILGLLSEEFDIKEAKNKYPIVYELSMNIVLVQELLRYNNLLRIIKKTTEELNKAMAGEIIITEDLENMAASLLRNQVPTAWMEFSYPSSKPLLSWSRDLGKRLSFFQKWVNEGPPSVYWISGFFFTQAFLTGNLQNCSRKYTLPIDSLEFTFAIKDDITCDEEGNYKAETPENGCYIHGLFIEGARWNSEINQLDESLPRALFSSMPVMHLNPGEKSKSEGIYYTPRNVTKYFDCPVYKTANRAGVLSTTGHSTNYVMTVKLPSVHPESHWVKRGVALLTQLDD</sequence>
<dbReference type="Pfam" id="PF12775">
    <property type="entry name" value="AAA_7"/>
    <property type="match status" value="1"/>
</dbReference>
<evidence type="ECO:0000313" key="17">
    <source>
        <dbReference type="EMBL" id="CAG9329916.1"/>
    </source>
</evidence>
<dbReference type="Gene3D" id="1.10.8.1220">
    <property type="match status" value="1"/>
</dbReference>
<evidence type="ECO:0000256" key="12">
    <source>
        <dbReference type="ARBA" id="ARBA00023212"/>
    </source>
</evidence>
<feature type="region of interest" description="Disordered" evidence="15">
    <location>
        <begin position="170"/>
        <end position="190"/>
    </location>
</feature>
<evidence type="ECO:0000256" key="3">
    <source>
        <dbReference type="ARBA" id="ARBA00022490"/>
    </source>
</evidence>
<keyword evidence="8" id="KW-0243">Dynein</keyword>
<dbReference type="GO" id="GO:0008569">
    <property type="term" value="F:minus-end-directed microtubule motor activity"/>
    <property type="evidence" value="ECO:0007669"/>
    <property type="project" value="InterPro"/>
</dbReference>
<keyword evidence="7" id="KW-0067">ATP-binding</keyword>
<dbReference type="Gene3D" id="3.20.180.20">
    <property type="entry name" value="Dynein heavy chain, N-terminal domain 2"/>
    <property type="match status" value="1"/>
</dbReference>
<dbReference type="Gene3D" id="1.10.8.710">
    <property type="match status" value="1"/>
</dbReference>
<evidence type="ECO:0000256" key="8">
    <source>
        <dbReference type="ARBA" id="ARBA00023017"/>
    </source>
</evidence>
<dbReference type="Gene3D" id="6.10.140.1060">
    <property type="match status" value="1"/>
</dbReference>
<organism evidence="17 18">
    <name type="scientific">Blepharisma stoltei</name>
    <dbReference type="NCBI Taxonomy" id="1481888"/>
    <lineage>
        <taxon>Eukaryota</taxon>
        <taxon>Sar</taxon>
        <taxon>Alveolata</taxon>
        <taxon>Ciliophora</taxon>
        <taxon>Postciliodesmatophora</taxon>
        <taxon>Heterotrichea</taxon>
        <taxon>Heterotrichida</taxon>
        <taxon>Blepharismidae</taxon>
        <taxon>Blepharisma</taxon>
    </lineage>
</organism>
<keyword evidence="4" id="KW-0493">Microtubule</keyword>
<proteinExistence type="inferred from homology"/>
<dbReference type="InterPro" id="IPR035706">
    <property type="entry name" value="AAA_9"/>
</dbReference>
<evidence type="ECO:0000256" key="1">
    <source>
        <dbReference type="ARBA" id="ARBA00004430"/>
    </source>
</evidence>
<dbReference type="FunFam" id="1.20.920.20:FF:000001">
    <property type="entry name" value="dynein heavy chain 2, axonemal"/>
    <property type="match status" value="1"/>
</dbReference>
<comment type="caution">
    <text evidence="17">The sequence shown here is derived from an EMBL/GenBank/DDBJ whole genome shotgun (WGS) entry which is preliminary data.</text>
</comment>
<evidence type="ECO:0000256" key="4">
    <source>
        <dbReference type="ARBA" id="ARBA00022701"/>
    </source>
</evidence>
<dbReference type="Pfam" id="PF22597">
    <property type="entry name" value="DYN_lid"/>
    <property type="match status" value="1"/>
</dbReference>
<feature type="compositionally biased region" description="Basic and acidic residues" evidence="15">
    <location>
        <begin position="125"/>
        <end position="135"/>
    </location>
</feature>
<dbReference type="Proteomes" id="UP001162131">
    <property type="component" value="Unassembled WGS sequence"/>
</dbReference>
<dbReference type="FunFam" id="3.10.490.20:FF:000005">
    <property type="entry name" value="Dynein axonemal heavy chain 6"/>
    <property type="match status" value="1"/>
</dbReference>
<dbReference type="Pfam" id="PF18199">
    <property type="entry name" value="Dynein_C"/>
    <property type="match status" value="1"/>
</dbReference>
<dbReference type="Gene3D" id="1.20.920.20">
    <property type="match status" value="1"/>
</dbReference>
<dbReference type="Gene3D" id="1.20.140.100">
    <property type="entry name" value="Dynein heavy chain, N-terminal domain 2"/>
    <property type="match status" value="1"/>
</dbReference>
<evidence type="ECO:0000259" key="16">
    <source>
        <dbReference type="SMART" id="SM00382"/>
    </source>
</evidence>
<feature type="domain" description="AAA+ ATPase" evidence="16">
    <location>
        <begin position="2421"/>
        <end position="2568"/>
    </location>
</feature>
<dbReference type="GO" id="GO:0005524">
    <property type="term" value="F:ATP binding"/>
    <property type="evidence" value="ECO:0007669"/>
    <property type="project" value="UniProtKB-KW"/>
</dbReference>
<dbReference type="InterPro" id="IPR042228">
    <property type="entry name" value="Dynein_linker_3"/>
</dbReference>
<feature type="coiled-coil region" evidence="14">
    <location>
        <begin position="3257"/>
        <end position="3333"/>
    </location>
</feature>
<dbReference type="GO" id="GO:0030286">
    <property type="term" value="C:dynein complex"/>
    <property type="evidence" value="ECO:0007669"/>
    <property type="project" value="UniProtKB-KW"/>
</dbReference>
<dbReference type="InterPro" id="IPR027417">
    <property type="entry name" value="P-loop_NTPase"/>
</dbReference>
<dbReference type="SUPFAM" id="SSF52540">
    <property type="entry name" value="P-loop containing nucleoside triphosphate hydrolases"/>
    <property type="match status" value="4"/>
</dbReference>
<dbReference type="GO" id="GO:0007018">
    <property type="term" value="P:microtubule-based movement"/>
    <property type="evidence" value="ECO:0007669"/>
    <property type="project" value="InterPro"/>
</dbReference>
<dbReference type="Pfam" id="PF17852">
    <property type="entry name" value="Dynein_AAA_lid"/>
    <property type="match status" value="1"/>
</dbReference>
<keyword evidence="12" id="KW-0206">Cytoskeleton</keyword>
<dbReference type="FunFam" id="3.40.50.300:FF:000049">
    <property type="entry name" value="Dynein, axonemal, heavy chain 5"/>
    <property type="match status" value="1"/>
</dbReference>
<evidence type="ECO:0000256" key="6">
    <source>
        <dbReference type="ARBA" id="ARBA00022741"/>
    </source>
</evidence>
<evidence type="ECO:0000256" key="11">
    <source>
        <dbReference type="ARBA" id="ARBA00023175"/>
    </source>
</evidence>
<dbReference type="FunFam" id="3.40.50.300:FF:000153">
    <property type="entry name" value="Dynein axonemal heavy chain 1"/>
    <property type="match status" value="1"/>
</dbReference>
<evidence type="ECO:0000256" key="2">
    <source>
        <dbReference type="ARBA" id="ARBA00008887"/>
    </source>
</evidence>
<dbReference type="Pfam" id="PF18198">
    <property type="entry name" value="AAA_lid_11"/>
    <property type="match status" value="1"/>
</dbReference>
<dbReference type="InterPro" id="IPR024743">
    <property type="entry name" value="Dynein_HC_stalk"/>
</dbReference>
<keyword evidence="3" id="KW-0963">Cytoplasm</keyword>
<dbReference type="InterPro" id="IPR042222">
    <property type="entry name" value="Dynein_2_N"/>
</dbReference>
<evidence type="ECO:0000256" key="5">
    <source>
        <dbReference type="ARBA" id="ARBA00022737"/>
    </source>
</evidence>
<dbReference type="FunFam" id="1.10.8.710:FF:000001">
    <property type="entry name" value="Dynein axonemal heavy chain 2"/>
    <property type="match status" value="1"/>
</dbReference>
<accession>A0AAU9JWC0</accession>
<dbReference type="FunFam" id="1.10.8.720:FF:000001">
    <property type="entry name" value="dynein heavy chain 7, axonemal"/>
    <property type="match status" value="1"/>
</dbReference>
<dbReference type="CDD" id="cd00009">
    <property type="entry name" value="AAA"/>
    <property type="match status" value="1"/>
</dbReference>
<dbReference type="Gene3D" id="1.20.58.1120">
    <property type="match status" value="1"/>
</dbReference>
<dbReference type="Pfam" id="PF12781">
    <property type="entry name" value="AAA_9"/>
    <property type="match status" value="1"/>
</dbReference>
<dbReference type="InterPro" id="IPR041228">
    <property type="entry name" value="Dynein_C"/>
</dbReference>
<evidence type="ECO:0000256" key="7">
    <source>
        <dbReference type="ARBA" id="ARBA00022840"/>
    </source>
</evidence>
<evidence type="ECO:0000256" key="10">
    <source>
        <dbReference type="ARBA" id="ARBA00023069"/>
    </source>
</evidence>
<dbReference type="SMART" id="SM00382">
    <property type="entry name" value="AAA"/>
    <property type="match status" value="2"/>
</dbReference>
<evidence type="ECO:0000256" key="13">
    <source>
        <dbReference type="ARBA" id="ARBA00023273"/>
    </source>
</evidence>
<dbReference type="FunFam" id="1.20.920.30:FF:000002">
    <property type="entry name" value="Dynein axonemal heavy chain 3"/>
    <property type="match status" value="1"/>
</dbReference>
<evidence type="ECO:0000256" key="14">
    <source>
        <dbReference type="SAM" id="Coils"/>
    </source>
</evidence>
<evidence type="ECO:0000256" key="15">
    <source>
        <dbReference type="SAM" id="MobiDB-lite"/>
    </source>
</evidence>
<dbReference type="FunFam" id="1.20.58.1120:FF:000001">
    <property type="entry name" value="dynein heavy chain 2, axonemal"/>
    <property type="match status" value="1"/>
</dbReference>
<reference evidence="17" key="1">
    <citation type="submission" date="2021-09" db="EMBL/GenBank/DDBJ databases">
        <authorList>
            <consortium name="AG Swart"/>
            <person name="Singh M."/>
            <person name="Singh A."/>
            <person name="Seah K."/>
            <person name="Emmerich C."/>
        </authorList>
    </citation>
    <scope>NUCLEOTIDE SEQUENCE</scope>
    <source>
        <strain evidence="17">ATCC30299</strain>
    </source>
</reference>
<dbReference type="FunFam" id="3.40.50.300:FF:000044">
    <property type="entry name" value="Dynein heavy chain 5, axonemal"/>
    <property type="match status" value="1"/>
</dbReference>
<dbReference type="Gene3D" id="3.10.490.20">
    <property type="match status" value="1"/>
</dbReference>
<dbReference type="Pfam" id="PF03028">
    <property type="entry name" value="Dynein_heavy"/>
    <property type="match status" value="1"/>
</dbReference>
<keyword evidence="5" id="KW-0677">Repeat</keyword>
<dbReference type="EMBL" id="CAJZBQ010000050">
    <property type="protein sequence ID" value="CAG9329916.1"/>
    <property type="molecule type" value="Genomic_DNA"/>
</dbReference>
<dbReference type="InterPro" id="IPR035699">
    <property type="entry name" value="AAA_6"/>
</dbReference>
<evidence type="ECO:0000313" key="18">
    <source>
        <dbReference type="Proteomes" id="UP001162131"/>
    </source>
</evidence>
<name>A0AAU9JWC0_9CILI</name>
<dbReference type="InterPro" id="IPR041658">
    <property type="entry name" value="AAA_lid_11"/>
</dbReference>
<feature type="domain" description="AAA+ ATPase" evidence="16">
    <location>
        <begin position="1722"/>
        <end position="1861"/>
    </location>
</feature>
<dbReference type="GO" id="GO:0005930">
    <property type="term" value="C:axoneme"/>
    <property type="evidence" value="ECO:0007669"/>
    <property type="project" value="UniProtKB-SubCell"/>
</dbReference>
<keyword evidence="13" id="KW-0966">Cell projection</keyword>
<keyword evidence="11" id="KW-0505">Motor protein</keyword>
<dbReference type="Gene3D" id="1.10.287.2620">
    <property type="match status" value="1"/>
</dbReference>
<dbReference type="GO" id="GO:0051959">
    <property type="term" value="F:dynein light intermediate chain binding"/>
    <property type="evidence" value="ECO:0007669"/>
    <property type="project" value="InterPro"/>
</dbReference>
<dbReference type="Gene3D" id="1.20.920.30">
    <property type="match status" value="1"/>
</dbReference>
<dbReference type="FunFam" id="1.20.1270.280:FF:000001">
    <property type="entry name" value="dynein heavy chain 7, axonemal"/>
    <property type="match status" value="1"/>
</dbReference>
<dbReference type="PANTHER" id="PTHR22878:SF70">
    <property type="entry name" value="DYNEIN HEAVY CHAIN 2, AXONEMAL"/>
    <property type="match status" value="1"/>
</dbReference>
<keyword evidence="10" id="KW-0969">Cilium</keyword>
<dbReference type="Pfam" id="PF12774">
    <property type="entry name" value="AAA_6"/>
    <property type="match status" value="1"/>
</dbReference>
<dbReference type="Pfam" id="PF08393">
    <property type="entry name" value="DHC_N2"/>
    <property type="match status" value="1"/>
</dbReference>
<keyword evidence="18" id="KW-1185">Reference proteome</keyword>
<feature type="coiled-coil region" evidence="14">
    <location>
        <begin position="3057"/>
        <end position="3090"/>
    </location>
</feature>
<keyword evidence="9 14" id="KW-0175">Coiled coil</keyword>
<dbReference type="InterPro" id="IPR054354">
    <property type="entry name" value="DYNC2H1-like_lid"/>
</dbReference>
<dbReference type="Pfam" id="PF12777">
    <property type="entry name" value="MT"/>
    <property type="match status" value="1"/>
</dbReference>
<comment type="subcellular location">
    <subcellularLocation>
        <location evidence="1">Cytoplasm</location>
        <location evidence="1">Cytoskeleton</location>
        <location evidence="1">Cilium axoneme</location>
    </subcellularLocation>
</comment>
<dbReference type="InterPro" id="IPR042219">
    <property type="entry name" value="AAA_lid_11_sf"/>
</dbReference>
<dbReference type="GO" id="GO:0045505">
    <property type="term" value="F:dynein intermediate chain binding"/>
    <property type="evidence" value="ECO:0007669"/>
    <property type="project" value="InterPro"/>
</dbReference>
<gene>
    <name evidence="17" type="ORF">BSTOLATCC_MIC50032</name>
</gene>
<dbReference type="FunFam" id="1.20.140.100:FF:000001">
    <property type="entry name" value="dynein heavy chain 17, axonemal"/>
    <property type="match status" value="1"/>
</dbReference>